<dbReference type="PROSITE" id="PS51257">
    <property type="entry name" value="PROKAR_LIPOPROTEIN"/>
    <property type="match status" value="1"/>
</dbReference>
<protein>
    <recommendedName>
        <fullName evidence="4">HdeA/HdeB family protein</fullName>
    </recommendedName>
</protein>
<gene>
    <name evidence="2" type="ORF">SAMN04488115_104168</name>
</gene>
<sequence>MRRLLSTLFLMVATGAVAQAPVIAGPGMVSCAEFAEAYRRNPGPTEIQFFAWAQGYMSATNEPMRVRNEPTRNLIGIPTASQKQRLRAFCDQRPLANFYQAVRNLYESLPENPPKSN</sequence>
<feature type="chain" id="PRO_5009291072" description="HdeA/HdeB family protein" evidence="1">
    <location>
        <begin position="19"/>
        <end position="117"/>
    </location>
</feature>
<evidence type="ECO:0000313" key="2">
    <source>
        <dbReference type="EMBL" id="SEG29281.1"/>
    </source>
</evidence>
<accession>A0A1H5YZ38</accession>
<keyword evidence="3" id="KW-1185">Reference proteome</keyword>
<feature type="signal peptide" evidence="1">
    <location>
        <begin position="1"/>
        <end position="18"/>
    </location>
</feature>
<name>A0A1H5YZ38_9HYPH</name>
<evidence type="ECO:0008006" key="4">
    <source>
        <dbReference type="Google" id="ProtNLM"/>
    </source>
</evidence>
<evidence type="ECO:0000256" key="1">
    <source>
        <dbReference type="SAM" id="SignalP"/>
    </source>
</evidence>
<organism evidence="2 3">
    <name type="scientific">Bosea lathyri</name>
    <dbReference type="NCBI Taxonomy" id="1036778"/>
    <lineage>
        <taxon>Bacteria</taxon>
        <taxon>Pseudomonadati</taxon>
        <taxon>Pseudomonadota</taxon>
        <taxon>Alphaproteobacteria</taxon>
        <taxon>Hyphomicrobiales</taxon>
        <taxon>Boseaceae</taxon>
        <taxon>Bosea</taxon>
    </lineage>
</organism>
<dbReference type="AlphaFoldDB" id="A0A1H5YZ38"/>
<proteinExistence type="predicted"/>
<dbReference type="Proteomes" id="UP000236743">
    <property type="component" value="Unassembled WGS sequence"/>
</dbReference>
<evidence type="ECO:0000313" key="3">
    <source>
        <dbReference type="Proteomes" id="UP000236743"/>
    </source>
</evidence>
<reference evidence="2 3" key="1">
    <citation type="submission" date="2016-10" db="EMBL/GenBank/DDBJ databases">
        <authorList>
            <person name="de Groot N.N."/>
        </authorList>
    </citation>
    <scope>NUCLEOTIDE SEQUENCE [LARGE SCALE GENOMIC DNA]</scope>
    <source>
        <strain evidence="2 3">DSM 26656</strain>
    </source>
</reference>
<dbReference type="EMBL" id="FNUY01000004">
    <property type="protein sequence ID" value="SEG29281.1"/>
    <property type="molecule type" value="Genomic_DNA"/>
</dbReference>
<keyword evidence="1" id="KW-0732">Signal</keyword>